<dbReference type="EMBL" id="SDHZ01000001">
    <property type="protein sequence ID" value="RXK87141.1"/>
    <property type="molecule type" value="Genomic_DNA"/>
</dbReference>
<accession>A0A4Q1DCC4</accession>
<evidence type="ECO:0000313" key="1">
    <source>
        <dbReference type="EMBL" id="RXK87141.1"/>
    </source>
</evidence>
<dbReference type="Proteomes" id="UP000290545">
    <property type="component" value="Unassembled WGS sequence"/>
</dbReference>
<comment type="caution">
    <text evidence="1">The sequence shown here is derived from an EMBL/GenBank/DDBJ whole genome shotgun (WGS) entry which is preliminary data.</text>
</comment>
<evidence type="ECO:0000313" key="2">
    <source>
        <dbReference type="Proteomes" id="UP000290545"/>
    </source>
</evidence>
<proteinExistence type="predicted"/>
<gene>
    <name evidence="1" type="ORF">ESB13_10285</name>
</gene>
<keyword evidence="2" id="KW-1185">Reference proteome</keyword>
<organism evidence="1 2">
    <name type="scientific">Filimonas effusa</name>
    <dbReference type="NCBI Taxonomy" id="2508721"/>
    <lineage>
        <taxon>Bacteria</taxon>
        <taxon>Pseudomonadati</taxon>
        <taxon>Bacteroidota</taxon>
        <taxon>Chitinophagia</taxon>
        <taxon>Chitinophagales</taxon>
        <taxon>Chitinophagaceae</taxon>
        <taxon>Filimonas</taxon>
    </lineage>
</organism>
<name>A0A4Q1DCC4_9BACT</name>
<dbReference type="PROSITE" id="PS51257">
    <property type="entry name" value="PROKAR_LIPOPROTEIN"/>
    <property type="match status" value="1"/>
</dbReference>
<evidence type="ECO:0008006" key="3">
    <source>
        <dbReference type="Google" id="ProtNLM"/>
    </source>
</evidence>
<sequence length="252" mass="28465">MKNLCVCLSLFIVTSFFFSCGKEVIEKTSSLSSNQRMEVTDEEEQSDNCTVSTPILPANLFGLVYQVEYYSSYIDYDGLRVDQPVVLGYVETRGFFPKRNNSIWVKIPFWYFTDQNLTACFKIDKVGDNGVVNVEGSYLGEITDKKVLAGITPLSFQLWDYISFQASATERRTKIVSTTGSIKLISGFNVELIQVGTEIEQGFTVKSVYAEQGTYSYNGEIKVMKGIAYPGEDRYPRFQITAKGYNYGLQMN</sequence>
<reference evidence="1 2" key="1">
    <citation type="submission" date="2019-01" db="EMBL/GenBank/DDBJ databases">
        <title>Filimonas sp. strain TTM-71.</title>
        <authorList>
            <person name="Chen W.-M."/>
        </authorList>
    </citation>
    <scope>NUCLEOTIDE SEQUENCE [LARGE SCALE GENOMIC DNA]</scope>
    <source>
        <strain evidence="1 2">TTM-71</strain>
    </source>
</reference>
<dbReference type="AlphaFoldDB" id="A0A4Q1DCC4"/>
<protein>
    <recommendedName>
        <fullName evidence="3">Lipoprotein</fullName>
    </recommendedName>
</protein>
<dbReference type="RefSeq" id="WP_129002891.1">
    <property type="nucleotide sequence ID" value="NZ_SDHZ01000001.1"/>
</dbReference>